<evidence type="ECO:0000256" key="4">
    <source>
        <dbReference type="ARBA" id="ARBA00022475"/>
    </source>
</evidence>
<dbReference type="NCBIfam" id="TIGR01402">
    <property type="entry name" value="fliQ"/>
    <property type="match status" value="1"/>
</dbReference>
<keyword evidence="7 9" id="KW-0472">Membrane</keyword>
<keyword evidence="5 9" id="KW-0812">Transmembrane</keyword>
<dbReference type="InterPro" id="IPR006306">
    <property type="entry name" value="T3SS_HrpO"/>
</dbReference>
<keyword evidence="10" id="KW-0966">Cell projection</keyword>
<reference evidence="10 11" key="1">
    <citation type="journal article" date="2017" name="Arch. Microbiol.">
        <title>Mariprofundus micogutta sp. nov., a novel iron-oxidizing zetaproteobacterium isolated from a deep-sea hydrothermal field at the Bayonnaise knoll of the Izu-Ogasawara arc, and a description of Mariprofundales ord. nov. and Zetaproteobacteria classis nov.</title>
        <authorList>
            <person name="Makita H."/>
            <person name="Tanaka E."/>
            <person name="Mitsunobu S."/>
            <person name="Miyazaki M."/>
            <person name="Nunoura T."/>
            <person name="Uematsu K."/>
            <person name="Takaki Y."/>
            <person name="Nishi S."/>
            <person name="Shimamura S."/>
            <person name="Takai K."/>
        </authorList>
    </citation>
    <scope>NUCLEOTIDE SEQUENCE [LARGE SCALE GENOMIC DNA]</scope>
    <source>
        <strain evidence="10 11">ET2</strain>
    </source>
</reference>
<dbReference type="STRING" id="1921010.MMIC_P0351"/>
<dbReference type="PANTHER" id="PTHR34040:SF2">
    <property type="entry name" value="FLAGELLAR BIOSYNTHETIC PROTEIN FLIQ"/>
    <property type="match status" value="1"/>
</dbReference>
<keyword evidence="4 9" id="KW-1003">Cell membrane</keyword>
<keyword evidence="8 9" id="KW-0975">Bacterial flagellum</keyword>
<comment type="subcellular location">
    <subcellularLocation>
        <location evidence="1 9">Cell membrane</location>
        <topology evidence="1">Multi-pass membrane protein</topology>
    </subcellularLocation>
    <subcellularLocation>
        <location evidence="9">Bacterial flagellum basal body</location>
    </subcellularLocation>
</comment>
<dbReference type="EMBL" id="BDFD01000002">
    <property type="protein sequence ID" value="GAV19417.1"/>
    <property type="molecule type" value="Genomic_DNA"/>
</dbReference>
<keyword evidence="10" id="KW-0969">Cilium</keyword>
<dbReference type="GO" id="GO:0009306">
    <property type="term" value="P:protein secretion"/>
    <property type="evidence" value="ECO:0007669"/>
    <property type="project" value="InterPro"/>
</dbReference>
<dbReference type="InterPro" id="IPR006305">
    <property type="entry name" value="FliQ"/>
</dbReference>
<comment type="similarity">
    <text evidence="2 9">Belongs to the FliQ/MopD/SpaQ family.</text>
</comment>
<feature type="transmembrane region" description="Helical" evidence="9">
    <location>
        <begin position="79"/>
        <end position="98"/>
    </location>
</feature>
<evidence type="ECO:0000313" key="10">
    <source>
        <dbReference type="EMBL" id="GAV19417.1"/>
    </source>
</evidence>
<keyword evidence="10" id="KW-0282">Flagellum</keyword>
<dbReference type="InterPro" id="IPR002191">
    <property type="entry name" value="Bac_export_3"/>
</dbReference>
<keyword evidence="6 9" id="KW-1133">Transmembrane helix</keyword>
<evidence type="ECO:0000313" key="11">
    <source>
        <dbReference type="Proteomes" id="UP000231632"/>
    </source>
</evidence>
<evidence type="ECO:0000256" key="7">
    <source>
        <dbReference type="ARBA" id="ARBA00023136"/>
    </source>
</evidence>
<dbReference type="Pfam" id="PF01313">
    <property type="entry name" value="Bac_export_3"/>
    <property type="match status" value="1"/>
</dbReference>
<dbReference type="AlphaFoldDB" id="A0A1L8CKI0"/>
<dbReference type="GO" id="GO:0009425">
    <property type="term" value="C:bacterial-type flagellum basal body"/>
    <property type="evidence" value="ECO:0007669"/>
    <property type="project" value="UniProtKB-SubCell"/>
</dbReference>
<evidence type="ECO:0000256" key="8">
    <source>
        <dbReference type="ARBA" id="ARBA00023143"/>
    </source>
</evidence>
<dbReference type="NCBIfam" id="TIGR01403">
    <property type="entry name" value="fliQ_rel_III"/>
    <property type="match status" value="1"/>
</dbReference>
<evidence type="ECO:0000256" key="9">
    <source>
        <dbReference type="RuleBase" id="RU364090"/>
    </source>
</evidence>
<name>A0A1L8CKI0_9PROT</name>
<feature type="transmembrane region" description="Helical" evidence="9">
    <location>
        <begin position="45"/>
        <end position="67"/>
    </location>
</feature>
<comment type="caution">
    <text evidence="10">The sequence shown here is derived from an EMBL/GenBank/DDBJ whole genome shotgun (WGS) entry which is preliminary data.</text>
</comment>
<evidence type="ECO:0000256" key="1">
    <source>
        <dbReference type="ARBA" id="ARBA00004651"/>
    </source>
</evidence>
<evidence type="ECO:0000256" key="5">
    <source>
        <dbReference type="ARBA" id="ARBA00022692"/>
    </source>
</evidence>
<dbReference type="PRINTS" id="PR00952">
    <property type="entry name" value="TYPE3IMQPROT"/>
</dbReference>
<comment type="function">
    <text evidence="9">Role in flagellar biosynthesis.</text>
</comment>
<dbReference type="PANTHER" id="PTHR34040">
    <property type="entry name" value="FLAGELLAR BIOSYNTHETIC PROTEIN FLIQ"/>
    <property type="match status" value="1"/>
</dbReference>
<keyword evidence="11" id="KW-1185">Reference proteome</keyword>
<dbReference type="GO" id="GO:0005886">
    <property type="term" value="C:plasma membrane"/>
    <property type="evidence" value="ECO:0007669"/>
    <property type="project" value="UniProtKB-SubCell"/>
</dbReference>
<proteinExistence type="inferred from homology"/>
<organism evidence="10 11">
    <name type="scientific">Mariprofundus micogutta</name>
    <dbReference type="NCBI Taxonomy" id="1921010"/>
    <lineage>
        <taxon>Bacteria</taxon>
        <taxon>Pseudomonadati</taxon>
        <taxon>Pseudomonadota</taxon>
        <taxon>Candidatius Mariprofundia</taxon>
        <taxon>Mariprofundales</taxon>
        <taxon>Mariprofundaceae</taxon>
        <taxon>Mariprofundus</taxon>
    </lineage>
</organism>
<sequence>MNNRKLTTVKIHIYPQKNNWHPACSVSIMGPDSVIQIGTEAIKMVLMISLPMLLVALVVGIAISLFQAVTQIQEMTLTFVPKIIAVFVAMIVAAPWMTERMVSFTKNLFSMIPTLTQ</sequence>
<dbReference type="GO" id="GO:0044780">
    <property type="term" value="P:bacterial-type flagellum assembly"/>
    <property type="evidence" value="ECO:0007669"/>
    <property type="project" value="InterPro"/>
</dbReference>
<evidence type="ECO:0000256" key="6">
    <source>
        <dbReference type="ARBA" id="ARBA00022989"/>
    </source>
</evidence>
<gene>
    <name evidence="9" type="primary">fliQ</name>
    <name evidence="10" type="ORF">MMIC_P0351</name>
</gene>
<evidence type="ECO:0000256" key="3">
    <source>
        <dbReference type="ARBA" id="ARBA00021718"/>
    </source>
</evidence>
<evidence type="ECO:0000256" key="2">
    <source>
        <dbReference type="ARBA" id="ARBA00006156"/>
    </source>
</evidence>
<protein>
    <recommendedName>
        <fullName evidence="3 9">Flagellar biosynthetic protein FliQ</fullName>
    </recommendedName>
</protein>
<dbReference type="Proteomes" id="UP000231632">
    <property type="component" value="Unassembled WGS sequence"/>
</dbReference>
<accession>A0A1L8CKI0</accession>